<comment type="caution">
    <text evidence="1">The sequence shown here is derived from an EMBL/GenBank/DDBJ whole genome shotgun (WGS) entry which is preliminary data.</text>
</comment>
<evidence type="ECO:0000313" key="2">
    <source>
        <dbReference type="Proteomes" id="UP000233293"/>
    </source>
</evidence>
<protein>
    <submittedName>
        <fullName evidence="1">Nitrate ABC transporter substrate-binding protein</fullName>
    </submittedName>
</protein>
<dbReference type="Gene3D" id="3.40.190.10">
    <property type="entry name" value="Periplasmic binding protein-like II"/>
    <property type="match status" value="2"/>
</dbReference>
<sequence>MNRAIQPRRAVTAFTFLSAAVTGLLFLMAPTTSARAEVSEVRIAQQFGIGYLPFHVMKHERLFEKEAARQGIDNLKVSWTNLAGGAAANEALLSGSLDFVSGGVAPFVTLWAKTRGNLNVRGVAALDAMPIYLVTNNPRVTSLKDLSDKDKIGLPAVKVSIQAVTLQMAAEQAFGEGKHDALDQWTVTLRHPDAYAALVSGKSEITGHFGGSPYQEQELAQPGTRLLVNSYDVLGGPATFNLVWTTQAFREANPKVYSAFLTALHQAETLINEHPDDAVGIYLAEDDLKLDPAFVRKLITSPETKFTTTPLNVTKYVSFMSKTGAIKTSAQSWKDLFFPEIHGEPGS</sequence>
<dbReference type="RefSeq" id="WP_101250110.1">
    <property type="nucleotide sequence ID" value="NZ_PIUM01000006.1"/>
</dbReference>
<reference evidence="2" key="1">
    <citation type="submission" date="2017-12" db="EMBL/GenBank/DDBJ databases">
        <title>Draft genome sequence of Telmatospirillum siberiense 26-4b1T, an acidotolerant peatland alphaproteobacterium potentially involved in sulfur cycling.</title>
        <authorList>
            <person name="Hausmann B."/>
            <person name="Pjevac P."/>
            <person name="Schreck K."/>
            <person name="Herbold C.W."/>
            <person name="Daims H."/>
            <person name="Wagner M."/>
            <person name="Pester M."/>
            <person name="Loy A."/>
        </authorList>
    </citation>
    <scope>NUCLEOTIDE SEQUENCE [LARGE SCALE GENOMIC DNA]</scope>
    <source>
        <strain evidence="2">26-4b1</strain>
    </source>
</reference>
<organism evidence="1 2">
    <name type="scientific">Telmatospirillum siberiense</name>
    <dbReference type="NCBI Taxonomy" id="382514"/>
    <lineage>
        <taxon>Bacteria</taxon>
        <taxon>Pseudomonadati</taxon>
        <taxon>Pseudomonadota</taxon>
        <taxon>Alphaproteobacteria</taxon>
        <taxon>Rhodospirillales</taxon>
        <taxon>Rhodospirillaceae</taxon>
        <taxon>Telmatospirillum</taxon>
    </lineage>
</organism>
<name>A0A2N3PXP3_9PROT</name>
<dbReference type="SUPFAM" id="SSF53850">
    <property type="entry name" value="Periplasmic binding protein-like II"/>
    <property type="match status" value="1"/>
</dbReference>
<dbReference type="AlphaFoldDB" id="A0A2N3PXP3"/>
<keyword evidence="2" id="KW-1185">Reference proteome</keyword>
<evidence type="ECO:0000313" key="1">
    <source>
        <dbReference type="EMBL" id="PKU25183.1"/>
    </source>
</evidence>
<dbReference type="EMBL" id="PIUM01000006">
    <property type="protein sequence ID" value="PKU25183.1"/>
    <property type="molecule type" value="Genomic_DNA"/>
</dbReference>
<dbReference type="OrthoDB" id="6788250at2"/>
<dbReference type="PANTHER" id="PTHR30024:SF2">
    <property type="entry name" value="ABC TRANSPORTER SUBSTRATE-BINDING PROTEIN"/>
    <property type="match status" value="1"/>
</dbReference>
<accession>A0A2N3PXP3</accession>
<dbReference type="PANTHER" id="PTHR30024">
    <property type="entry name" value="ALIPHATIC SULFONATES-BINDING PROTEIN-RELATED"/>
    <property type="match status" value="1"/>
</dbReference>
<gene>
    <name evidence="1" type="ORF">CWS72_08295</name>
</gene>
<dbReference type="Proteomes" id="UP000233293">
    <property type="component" value="Unassembled WGS sequence"/>
</dbReference>
<proteinExistence type="predicted"/>